<feature type="transmembrane region" description="Helical" evidence="1">
    <location>
        <begin position="45"/>
        <end position="69"/>
    </location>
</feature>
<keyword evidence="1" id="KW-0812">Transmembrane</keyword>
<protein>
    <submittedName>
        <fullName evidence="2">ABC-type antimicrobial peptide transport system permease subunit</fullName>
    </submittedName>
</protein>
<evidence type="ECO:0000313" key="3">
    <source>
        <dbReference type="Proteomes" id="UP000555103"/>
    </source>
</evidence>
<sequence>MKKYIDDNRRLFDDKEPSDGHMERFEAMLSQLDEKKEEKKPAKKVRLVSLISVAASIAVLIAIAVKFYAPDSINVTAPTQESISTSEFQATNEFYNQQMEEQIADIMCKLAQTDPQNQAQLTSDLQQIIEQNQAFVEQMGKKDDQEIAIRYLVKHYKANIQALRNINEKLGKHTHC</sequence>
<dbReference type="EMBL" id="JACIEP010000015">
    <property type="protein sequence ID" value="MBB4037619.1"/>
    <property type="molecule type" value="Genomic_DNA"/>
</dbReference>
<keyword evidence="1" id="KW-0472">Membrane</keyword>
<accession>A0A840CSG6</accession>
<dbReference type="Proteomes" id="UP000555103">
    <property type="component" value="Unassembled WGS sequence"/>
</dbReference>
<organism evidence="2 3">
    <name type="scientific">Dysgonomonas hofstadii</name>
    <dbReference type="NCBI Taxonomy" id="637886"/>
    <lineage>
        <taxon>Bacteria</taxon>
        <taxon>Pseudomonadati</taxon>
        <taxon>Bacteroidota</taxon>
        <taxon>Bacteroidia</taxon>
        <taxon>Bacteroidales</taxon>
        <taxon>Dysgonomonadaceae</taxon>
        <taxon>Dysgonomonas</taxon>
    </lineage>
</organism>
<keyword evidence="1" id="KW-1133">Transmembrane helix</keyword>
<proteinExistence type="predicted"/>
<evidence type="ECO:0000313" key="2">
    <source>
        <dbReference type="EMBL" id="MBB4037619.1"/>
    </source>
</evidence>
<keyword evidence="3" id="KW-1185">Reference proteome</keyword>
<dbReference type="AlphaFoldDB" id="A0A840CSG6"/>
<gene>
    <name evidence="2" type="ORF">GGR21_003539</name>
</gene>
<name>A0A840CSG6_9BACT</name>
<dbReference type="RefSeq" id="WP_246348103.1">
    <property type="nucleotide sequence ID" value="NZ_JACIEP010000015.1"/>
</dbReference>
<comment type="caution">
    <text evidence="2">The sequence shown here is derived from an EMBL/GenBank/DDBJ whole genome shotgun (WGS) entry which is preliminary data.</text>
</comment>
<evidence type="ECO:0000256" key="1">
    <source>
        <dbReference type="SAM" id="Phobius"/>
    </source>
</evidence>
<reference evidence="2 3" key="1">
    <citation type="submission" date="2020-08" db="EMBL/GenBank/DDBJ databases">
        <title>Genomic Encyclopedia of Type Strains, Phase IV (KMG-IV): sequencing the most valuable type-strain genomes for metagenomic binning, comparative biology and taxonomic classification.</title>
        <authorList>
            <person name="Goeker M."/>
        </authorList>
    </citation>
    <scope>NUCLEOTIDE SEQUENCE [LARGE SCALE GENOMIC DNA]</scope>
    <source>
        <strain evidence="2 3">DSM 104969</strain>
    </source>
</reference>